<keyword evidence="6" id="KW-1185">Reference proteome</keyword>
<keyword evidence="2" id="KW-0645">Protease</keyword>
<dbReference type="PANTHER" id="PTHR12378">
    <property type="entry name" value="DESUMOYLATING ISOPEPTIDASE"/>
    <property type="match status" value="1"/>
</dbReference>
<comment type="caution">
    <text evidence="5">The sequence shown here is derived from an EMBL/GenBank/DDBJ whole genome shotgun (WGS) entry which is preliminary data.</text>
</comment>
<gene>
    <name evidence="5" type="ORF">TeGR_g7308</name>
</gene>
<proteinExistence type="inferred from homology"/>
<feature type="non-terminal residue" evidence="5">
    <location>
        <position position="166"/>
    </location>
</feature>
<name>A0ABQ6MI63_9STRA</name>
<dbReference type="PROSITE" id="PS51858">
    <property type="entry name" value="PPPDE"/>
    <property type="match status" value="1"/>
</dbReference>
<keyword evidence="3" id="KW-0378">Hydrolase</keyword>
<organism evidence="5 6">
    <name type="scientific">Tetraparma gracilis</name>
    <dbReference type="NCBI Taxonomy" id="2962635"/>
    <lineage>
        <taxon>Eukaryota</taxon>
        <taxon>Sar</taxon>
        <taxon>Stramenopiles</taxon>
        <taxon>Ochrophyta</taxon>
        <taxon>Bolidophyceae</taxon>
        <taxon>Parmales</taxon>
        <taxon>Triparmaceae</taxon>
        <taxon>Tetraparma</taxon>
    </lineage>
</organism>
<evidence type="ECO:0000313" key="6">
    <source>
        <dbReference type="Proteomes" id="UP001165060"/>
    </source>
</evidence>
<accession>A0ABQ6MI63</accession>
<dbReference type="SMART" id="SM01179">
    <property type="entry name" value="DUF862"/>
    <property type="match status" value="1"/>
</dbReference>
<dbReference type="InterPro" id="IPR008580">
    <property type="entry name" value="PPPDE_dom"/>
</dbReference>
<evidence type="ECO:0000259" key="4">
    <source>
        <dbReference type="PROSITE" id="PS51858"/>
    </source>
</evidence>
<dbReference type="Pfam" id="PF05903">
    <property type="entry name" value="Peptidase_C97"/>
    <property type="match status" value="1"/>
</dbReference>
<evidence type="ECO:0000256" key="1">
    <source>
        <dbReference type="ARBA" id="ARBA00008140"/>
    </source>
</evidence>
<sequence length="166" mass="17865">MSSPSSVTLAIYDLSSGLAASLSLPLLGVSIPLVPHTGVLLNGEEFFFGGGIQRTSHRAFQARFGGAVLKYYVDLGRTAATPADVDAWLSANAHRYTAARYRLLEHNCNNFADDFARSCLGTARGVPREVLDVPRVLVGSLMGRQMTLWLEGFYVLLAAQALVPPP</sequence>
<evidence type="ECO:0000256" key="3">
    <source>
        <dbReference type="ARBA" id="ARBA00022801"/>
    </source>
</evidence>
<comment type="similarity">
    <text evidence="1">Belongs to the DeSI family.</text>
</comment>
<dbReference type="Gene3D" id="3.90.1720.30">
    <property type="entry name" value="PPPDE domains"/>
    <property type="match status" value="1"/>
</dbReference>
<dbReference type="EMBL" id="BRYB01005616">
    <property type="protein sequence ID" value="GMI26771.1"/>
    <property type="molecule type" value="Genomic_DNA"/>
</dbReference>
<feature type="domain" description="PPPDE" evidence="4">
    <location>
        <begin position="5"/>
        <end position="147"/>
    </location>
</feature>
<dbReference type="InterPro" id="IPR042266">
    <property type="entry name" value="PPPDE_sf"/>
</dbReference>
<dbReference type="Proteomes" id="UP001165060">
    <property type="component" value="Unassembled WGS sequence"/>
</dbReference>
<dbReference type="PANTHER" id="PTHR12378:SF7">
    <property type="entry name" value="DESUMOYLATING ISOPEPTIDASE 1"/>
    <property type="match status" value="1"/>
</dbReference>
<reference evidence="5 6" key="1">
    <citation type="journal article" date="2023" name="Commun. Biol.">
        <title>Genome analysis of Parmales, the sister group of diatoms, reveals the evolutionary specialization of diatoms from phago-mixotrophs to photoautotrophs.</title>
        <authorList>
            <person name="Ban H."/>
            <person name="Sato S."/>
            <person name="Yoshikawa S."/>
            <person name="Yamada K."/>
            <person name="Nakamura Y."/>
            <person name="Ichinomiya M."/>
            <person name="Sato N."/>
            <person name="Blanc-Mathieu R."/>
            <person name="Endo H."/>
            <person name="Kuwata A."/>
            <person name="Ogata H."/>
        </authorList>
    </citation>
    <scope>NUCLEOTIDE SEQUENCE [LARGE SCALE GENOMIC DNA]</scope>
</reference>
<evidence type="ECO:0000256" key="2">
    <source>
        <dbReference type="ARBA" id="ARBA00022670"/>
    </source>
</evidence>
<protein>
    <recommendedName>
        <fullName evidence="4">PPPDE domain-containing protein</fullName>
    </recommendedName>
</protein>
<evidence type="ECO:0000313" key="5">
    <source>
        <dbReference type="EMBL" id="GMI26771.1"/>
    </source>
</evidence>